<accession>A0ABQ6H2U0</accession>
<dbReference type="GO" id="GO:0004519">
    <property type="term" value="F:endonuclease activity"/>
    <property type="evidence" value="ECO:0007669"/>
    <property type="project" value="UniProtKB-KW"/>
</dbReference>
<name>A0ABQ6H2U0_9GAMM</name>
<dbReference type="CDD" id="cd00085">
    <property type="entry name" value="HNHc"/>
    <property type="match status" value="1"/>
</dbReference>
<organism evidence="2 3">
    <name type="scientific">Thalassotalea eurytherma</name>
    <dbReference type="NCBI Taxonomy" id="1144278"/>
    <lineage>
        <taxon>Bacteria</taxon>
        <taxon>Pseudomonadati</taxon>
        <taxon>Pseudomonadota</taxon>
        <taxon>Gammaproteobacteria</taxon>
        <taxon>Alteromonadales</taxon>
        <taxon>Colwelliaceae</taxon>
        <taxon>Thalassotalea</taxon>
    </lineage>
</organism>
<evidence type="ECO:0000313" key="3">
    <source>
        <dbReference type="Proteomes" id="UP001157133"/>
    </source>
</evidence>
<protein>
    <submittedName>
        <fullName evidence="2">HNH endonuclease</fullName>
    </submittedName>
</protein>
<proteinExistence type="predicted"/>
<dbReference type="EMBL" id="BSSU01000001">
    <property type="protein sequence ID" value="GLX80736.1"/>
    <property type="molecule type" value="Genomic_DNA"/>
</dbReference>
<dbReference type="InterPro" id="IPR003615">
    <property type="entry name" value="HNH_nuc"/>
</dbReference>
<dbReference type="SMART" id="SM00507">
    <property type="entry name" value="HNHc"/>
    <property type="match status" value="1"/>
</dbReference>
<comment type="caution">
    <text evidence="2">The sequence shown here is derived from an EMBL/GenBank/DDBJ whole genome shotgun (WGS) entry which is preliminary data.</text>
</comment>
<feature type="domain" description="HNH nuclease" evidence="1">
    <location>
        <begin position="219"/>
        <end position="270"/>
    </location>
</feature>
<reference evidence="2 3" key="1">
    <citation type="submission" date="2023-03" db="EMBL/GenBank/DDBJ databases">
        <title>Draft genome sequence of Thalassotalea eurytherma JCM 18482T.</title>
        <authorList>
            <person name="Sawabe T."/>
        </authorList>
    </citation>
    <scope>NUCLEOTIDE SEQUENCE [LARGE SCALE GENOMIC DNA]</scope>
    <source>
        <strain evidence="2 3">JCM 18482</strain>
    </source>
</reference>
<keyword evidence="2" id="KW-0540">Nuclease</keyword>
<dbReference type="Pfam" id="PF01844">
    <property type="entry name" value="HNH"/>
    <property type="match status" value="1"/>
</dbReference>
<sequence length="339" mass="39044">MEALYKHQIEFISYMQRLLQEGDFSSTYKFAFLHSLADICIEKDVPSSGQLLISFDEIVDKMITLYWQHATPFIVENDRLEGGVLLQNSGNQAKIITDIVELQNSGARNLSQAKKLPFWSQIHKNTMDTFKKGPLWRLQKLLGDDVCYLFPHIKNRNYIELNSGIADCFRLFHDLIVQFARQGWIEKISKIPKNQTTIGHAGELTDFLFGTSRSSLKSASQLFKEIQAGNCFYCKKQLKGNAEVDHFIPFAKYNNDLGHNFVLAHKTCNNNKRDYLAAPKHRENWQEQNLVLNEKLITNELTNHFTCDVERTIHVANWAYGIAQTNGGKYWLATKDVFV</sequence>
<dbReference type="RefSeq" id="WP_284206054.1">
    <property type="nucleotide sequence ID" value="NZ_BSSU01000001.1"/>
</dbReference>
<gene>
    <name evidence="2" type="ORF">theurythT_01880</name>
</gene>
<dbReference type="Gene3D" id="1.10.30.50">
    <property type="match status" value="1"/>
</dbReference>
<dbReference type="InterPro" id="IPR002711">
    <property type="entry name" value="HNH"/>
</dbReference>
<keyword evidence="2" id="KW-0255">Endonuclease</keyword>
<keyword evidence="3" id="KW-1185">Reference proteome</keyword>
<keyword evidence="2" id="KW-0378">Hydrolase</keyword>
<dbReference type="Proteomes" id="UP001157133">
    <property type="component" value="Unassembled WGS sequence"/>
</dbReference>
<evidence type="ECO:0000313" key="2">
    <source>
        <dbReference type="EMBL" id="GLX80736.1"/>
    </source>
</evidence>
<evidence type="ECO:0000259" key="1">
    <source>
        <dbReference type="SMART" id="SM00507"/>
    </source>
</evidence>